<evidence type="ECO:0000313" key="3">
    <source>
        <dbReference type="EMBL" id="TQF06502.1"/>
    </source>
</evidence>
<dbReference type="GO" id="GO:0030151">
    <property type="term" value="F:molybdenum ion binding"/>
    <property type="evidence" value="ECO:0007669"/>
    <property type="project" value="InterPro"/>
</dbReference>
<evidence type="ECO:0000256" key="1">
    <source>
        <dbReference type="SAM" id="MobiDB-lite"/>
    </source>
</evidence>
<dbReference type="RefSeq" id="WP_101379129.1">
    <property type="nucleotide sequence ID" value="NZ_JBMHHX010000032.1"/>
</dbReference>
<feature type="domain" description="MOSC" evidence="2">
    <location>
        <begin position="25"/>
        <end position="89"/>
    </location>
</feature>
<dbReference type="Proteomes" id="UP000319103">
    <property type="component" value="Unassembled WGS sequence"/>
</dbReference>
<feature type="compositionally biased region" description="Low complexity" evidence="1">
    <location>
        <begin position="1"/>
        <end position="19"/>
    </location>
</feature>
<organism evidence="3 4">
    <name type="scientific">Kitasatospora acidiphila</name>
    <dbReference type="NCBI Taxonomy" id="2567942"/>
    <lineage>
        <taxon>Bacteria</taxon>
        <taxon>Bacillati</taxon>
        <taxon>Actinomycetota</taxon>
        <taxon>Actinomycetes</taxon>
        <taxon>Kitasatosporales</taxon>
        <taxon>Streptomycetaceae</taxon>
        <taxon>Kitasatospora</taxon>
    </lineage>
</organism>
<dbReference type="Pfam" id="PF04149">
    <property type="entry name" value="DUF397"/>
    <property type="match status" value="1"/>
</dbReference>
<dbReference type="PROSITE" id="PS51340">
    <property type="entry name" value="MOSC"/>
    <property type="match status" value="1"/>
</dbReference>
<evidence type="ECO:0000313" key="4">
    <source>
        <dbReference type="Proteomes" id="UP000319103"/>
    </source>
</evidence>
<dbReference type="InterPro" id="IPR007278">
    <property type="entry name" value="DUF397"/>
</dbReference>
<protein>
    <submittedName>
        <fullName evidence="3">DUF397 domain-containing protein</fullName>
    </submittedName>
</protein>
<proteinExistence type="predicted"/>
<dbReference type="GO" id="GO:0003824">
    <property type="term" value="F:catalytic activity"/>
    <property type="evidence" value="ECO:0007669"/>
    <property type="project" value="InterPro"/>
</dbReference>
<dbReference type="OrthoDB" id="4299240at2"/>
<reference evidence="3 4" key="1">
    <citation type="submission" date="2019-06" db="EMBL/GenBank/DDBJ databases">
        <title>Description of Kitasatospora acidophila sp. nov. isolated from pine grove soil, and reclassification of Streptomyces novaecaesareae to Kitasatospora novaeceasareae comb. nov.</title>
        <authorList>
            <person name="Kim M.J."/>
        </authorList>
    </citation>
    <scope>NUCLEOTIDE SEQUENCE [LARGE SCALE GENOMIC DNA]</scope>
    <source>
        <strain evidence="3 4">MMS16-CNU292</strain>
    </source>
</reference>
<comment type="caution">
    <text evidence="3">The sequence shown here is derived from an EMBL/GenBank/DDBJ whole genome shotgun (WGS) entry which is preliminary data.</text>
</comment>
<gene>
    <name evidence="3" type="ORF">E6W39_35280</name>
</gene>
<accession>A0A540WC25</accession>
<name>A0A540WC25_9ACTN</name>
<dbReference type="InterPro" id="IPR005302">
    <property type="entry name" value="MoCF_Sase_C"/>
</dbReference>
<sequence>MATETGSGEAAAGAEAVAPSPKPKLDTTGAEWLSARQEDGSPGDVQIAFVDGYIAMRDGRFPDGPVLVFTQAEWDAFVLGAQDGEFDLD</sequence>
<dbReference type="EMBL" id="VIGB01000003">
    <property type="protein sequence ID" value="TQF06502.1"/>
    <property type="molecule type" value="Genomic_DNA"/>
</dbReference>
<feature type="region of interest" description="Disordered" evidence="1">
    <location>
        <begin position="1"/>
        <end position="28"/>
    </location>
</feature>
<keyword evidence="4" id="KW-1185">Reference proteome</keyword>
<dbReference type="GO" id="GO:0030170">
    <property type="term" value="F:pyridoxal phosphate binding"/>
    <property type="evidence" value="ECO:0007669"/>
    <property type="project" value="InterPro"/>
</dbReference>
<dbReference type="AlphaFoldDB" id="A0A540WC25"/>
<evidence type="ECO:0000259" key="2">
    <source>
        <dbReference type="PROSITE" id="PS51340"/>
    </source>
</evidence>